<dbReference type="PANTHER" id="PTHR31284:SF10">
    <property type="entry name" value="ACID PHOSPHATASE-LIKE PROTEIN"/>
    <property type="match status" value="1"/>
</dbReference>
<dbReference type="InterPro" id="IPR005519">
    <property type="entry name" value="Acid_phosphat_B-like"/>
</dbReference>
<evidence type="ECO:0000256" key="2">
    <source>
        <dbReference type="SAM" id="SignalP"/>
    </source>
</evidence>
<sequence length="211" mass="21882">MKSLPGKVAAAVLVAAALTGAAAVPAAAATPAPAATAPVPGQVAPAAAAAVTEAQWLADVTTALAPARPWIDQRAVALHGGRPAIVLDIDNTSLQTHFHPFLMPAVPATLDLAGFARSRGVAVFFVTARPDFVEPVTRYGLAHAGYPVDGLYGRDLGDLFHAVQDFKTASRADIERRGYTIVANIGNNLTDLQGGHAERTFKLPDYDGLLS</sequence>
<evidence type="ECO:0000313" key="3">
    <source>
        <dbReference type="EMBL" id="MFC7182445.1"/>
    </source>
</evidence>
<dbReference type="SUPFAM" id="SSF56784">
    <property type="entry name" value="HAD-like"/>
    <property type="match status" value="1"/>
</dbReference>
<comment type="caution">
    <text evidence="3">The sequence shown here is derived from an EMBL/GenBank/DDBJ whole genome shotgun (WGS) entry which is preliminary data.</text>
</comment>
<dbReference type="Gene3D" id="3.40.50.1000">
    <property type="entry name" value="HAD superfamily/HAD-like"/>
    <property type="match status" value="1"/>
</dbReference>
<evidence type="ECO:0000313" key="4">
    <source>
        <dbReference type="Proteomes" id="UP001596435"/>
    </source>
</evidence>
<dbReference type="RefSeq" id="WP_345704655.1">
    <property type="nucleotide sequence ID" value="NZ_BAABKV010000001.1"/>
</dbReference>
<feature type="chain" id="PRO_5045732356" evidence="2">
    <location>
        <begin position="29"/>
        <end position="211"/>
    </location>
</feature>
<keyword evidence="4" id="KW-1185">Reference proteome</keyword>
<organism evidence="3 4">
    <name type="scientific">Kitasatospora paranensis</name>
    <dbReference type="NCBI Taxonomy" id="258053"/>
    <lineage>
        <taxon>Bacteria</taxon>
        <taxon>Bacillati</taxon>
        <taxon>Actinomycetota</taxon>
        <taxon>Actinomycetes</taxon>
        <taxon>Kitasatosporales</taxon>
        <taxon>Streptomycetaceae</taxon>
        <taxon>Kitasatospora</taxon>
    </lineage>
</organism>
<accession>A0ABW2G110</accession>
<proteinExistence type="predicted"/>
<name>A0ABW2G110_9ACTN</name>
<dbReference type="EMBL" id="JBHTAJ010000047">
    <property type="protein sequence ID" value="MFC7182445.1"/>
    <property type="molecule type" value="Genomic_DNA"/>
</dbReference>
<evidence type="ECO:0000256" key="1">
    <source>
        <dbReference type="ARBA" id="ARBA00022729"/>
    </source>
</evidence>
<dbReference type="InterPro" id="IPR036412">
    <property type="entry name" value="HAD-like_sf"/>
</dbReference>
<gene>
    <name evidence="3" type="ORF">ACFQMG_23120</name>
</gene>
<protein>
    <submittedName>
        <fullName evidence="3">HAD family acid phosphatase</fullName>
    </submittedName>
</protein>
<keyword evidence="1 2" id="KW-0732">Signal</keyword>
<dbReference type="Proteomes" id="UP001596435">
    <property type="component" value="Unassembled WGS sequence"/>
</dbReference>
<reference evidence="4" key="1">
    <citation type="journal article" date="2019" name="Int. J. Syst. Evol. Microbiol.">
        <title>The Global Catalogue of Microorganisms (GCM) 10K type strain sequencing project: providing services to taxonomists for standard genome sequencing and annotation.</title>
        <authorList>
            <consortium name="The Broad Institute Genomics Platform"/>
            <consortium name="The Broad Institute Genome Sequencing Center for Infectious Disease"/>
            <person name="Wu L."/>
            <person name="Ma J."/>
        </authorList>
    </citation>
    <scope>NUCLEOTIDE SEQUENCE [LARGE SCALE GENOMIC DNA]</scope>
    <source>
        <strain evidence="4">CGMCC 1.12859</strain>
    </source>
</reference>
<feature type="signal peptide" evidence="2">
    <location>
        <begin position="1"/>
        <end position="28"/>
    </location>
</feature>
<dbReference type="Pfam" id="PF03767">
    <property type="entry name" value="Acid_phosphat_B"/>
    <property type="match status" value="1"/>
</dbReference>
<dbReference type="PANTHER" id="PTHR31284">
    <property type="entry name" value="ACID PHOSPHATASE-LIKE PROTEIN"/>
    <property type="match status" value="1"/>
</dbReference>
<dbReference type="InterPro" id="IPR023214">
    <property type="entry name" value="HAD_sf"/>
</dbReference>